<evidence type="ECO:0000256" key="9">
    <source>
        <dbReference type="SAM" id="Coils"/>
    </source>
</evidence>
<dbReference type="RefSeq" id="XP_066830913.1">
    <property type="nucleotide sequence ID" value="XM_066974144.1"/>
</dbReference>
<sequence length="918" mass="103440">MSTTFEMRFANSGAERTFIQKLRDKSPQDIRFLDHYNGEYFSCLEQDADLIADEIYKTRSVIKTHNGTRFITISPQVFANVLKYALLDQRMRVEIYDAKRYELLVSGTAGNLDAVSEKYAVNFEFSDFSSSSIAAVKIVANTVGVCFIDDGEDKIWLCQFEDNELLSHLESLLVSVGVKEVLMTSSSQSGDNKKLENVVNKLGNVVVSTSTQFNTKNVESDLSKLVEEENLEMSLSAKGIKMSESGVAFACCNALISYLGLLEKDDLGSFQIDQYDLTSFMKLDSATIKALNVFPEFKSSSINSVFELLNKCKSACGSRLLSQWLKQPLTSVVEIEERQQLVGLLMNDAGLRVSVQDILGQVPDIKRLLKKMNIGMAKNGHDNRKLEDLVRLYQLVLLLPGLIQLLQKNGDRRESVNELVEKYWREPISKSYSSLRKFQELVETTVDLKGLHDLHSNFDIRPEFDASLIEINDKKNDAMDQIKNLHLAAADDLNMEADKKLKLEQHQVHGFCMRLTRTDSVVLRNNTRTYIELQTVKAGVYFTTAELRKQAQAYAQACDEYNHKQRELIREVISISLTYSSVLTKLSLDLAHLDVIMSFATVALVAPTTFVQPKMIPLDSKERKMQVKNSRHPLLEVQDDVDFVPNDVDIEEQFFNIITGPNMGGKSTYLKQIATLALMAQVGSFIPADDNDGTSDGVATLPVFDAILSRVGAGDSQLKGLSTFMIEMLETSSILASATSNSLIIIDELGRGTSTYDGFGLAWSISEHLIQQKQCICIFATHFHELNQLANIYPQQVKNLHVVAYVENKDDITLMYKIEPGISSRSFGINVAEMVKFPEKIIRMAKRKAEELENDKSKRVEDVDMDANELKLEVEQLKSVLKEWRNKNQYDVEEASRELHKLLDENSNGYIKELIASL</sequence>
<dbReference type="Pfam" id="PF05192">
    <property type="entry name" value="MutS_III"/>
    <property type="match status" value="1"/>
</dbReference>
<name>A0ABP0ZS38_9ASCO</name>
<dbReference type="InterPro" id="IPR036187">
    <property type="entry name" value="DNA_mismatch_repair_MutS_sf"/>
</dbReference>
<dbReference type="PROSITE" id="PS00486">
    <property type="entry name" value="DNA_MISMATCH_REPAIR_2"/>
    <property type="match status" value="1"/>
</dbReference>
<comment type="similarity">
    <text evidence="2">Belongs to the DNA mismatch repair MutS family.</text>
</comment>
<evidence type="ECO:0000256" key="5">
    <source>
        <dbReference type="ARBA" id="ARBA00022840"/>
    </source>
</evidence>
<evidence type="ECO:0000259" key="10">
    <source>
        <dbReference type="PROSITE" id="PS00486"/>
    </source>
</evidence>
<protein>
    <recommendedName>
        <fullName evidence="10">DNA mismatch repair proteins mutS family domain-containing protein</fullName>
    </recommendedName>
</protein>
<evidence type="ECO:0000256" key="4">
    <source>
        <dbReference type="ARBA" id="ARBA00022763"/>
    </source>
</evidence>
<dbReference type="Proteomes" id="UP001497383">
    <property type="component" value="Chromosome 5"/>
</dbReference>
<dbReference type="PANTHER" id="PTHR11361">
    <property type="entry name" value="DNA MISMATCH REPAIR PROTEIN MUTS FAMILY MEMBER"/>
    <property type="match status" value="1"/>
</dbReference>
<keyword evidence="7" id="KW-0234">DNA repair</keyword>
<dbReference type="SUPFAM" id="SSF52540">
    <property type="entry name" value="P-loop containing nucleoside triphosphate hydrolases"/>
    <property type="match status" value="1"/>
</dbReference>
<reference evidence="11 12" key="1">
    <citation type="submission" date="2024-03" db="EMBL/GenBank/DDBJ databases">
        <authorList>
            <person name="Brejova B."/>
        </authorList>
    </citation>
    <scope>NUCLEOTIDE SEQUENCE [LARGE SCALE GENOMIC DNA]</scope>
    <source>
        <strain evidence="11 12">CBS 14171</strain>
    </source>
</reference>
<dbReference type="Gene3D" id="1.10.1420.10">
    <property type="match status" value="2"/>
</dbReference>
<dbReference type="PIRSF" id="PIRSF005813">
    <property type="entry name" value="MSH2"/>
    <property type="match status" value="1"/>
</dbReference>
<dbReference type="Gene3D" id="3.40.1170.10">
    <property type="entry name" value="DNA repair protein MutS, domain I"/>
    <property type="match status" value="1"/>
</dbReference>
<dbReference type="SMART" id="SM00533">
    <property type="entry name" value="MUTSd"/>
    <property type="match status" value="1"/>
</dbReference>
<dbReference type="SUPFAM" id="SSF53150">
    <property type="entry name" value="DNA repair protein MutS, domain II"/>
    <property type="match status" value="1"/>
</dbReference>
<evidence type="ECO:0000256" key="7">
    <source>
        <dbReference type="ARBA" id="ARBA00023204"/>
    </source>
</evidence>
<keyword evidence="3" id="KW-0547">Nucleotide-binding</keyword>
<evidence type="ECO:0000313" key="11">
    <source>
        <dbReference type="EMBL" id="CAK9439875.1"/>
    </source>
</evidence>
<accession>A0ABP0ZS38</accession>
<evidence type="ECO:0000256" key="8">
    <source>
        <dbReference type="ARBA" id="ARBA00023242"/>
    </source>
</evidence>
<dbReference type="InterPro" id="IPR027417">
    <property type="entry name" value="P-loop_NTPase"/>
</dbReference>
<dbReference type="InterPro" id="IPR045076">
    <property type="entry name" value="MutS"/>
</dbReference>
<dbReference type="PANTHER" id="PTHR11361:SF35">
    <property type="entry name" value="DNA MISMATCH REPAIR PROTEIN MSH2"/>
    <property type="match status" value="1"/>
</dbReference>
<keyword evidence="6" id="KW-0238">DNA-binding</keyword>
<dbReference type="Pfam" id="PF05190">
    <property type="entry name" value="MutS_IV"/>
    <property type="match status" value="1"/>
</dbReference>
<dbReference type="GeneID" id="92209171"/>
<dbReference type="SMART" id="SM00534">
    <property type="entry name" value="MUTSac"/>
    <property type="match status" value="1"/>
</dbReference>
<evidence type="ECO:0000256" key="3">
    <source>
        <dbReference type="ARBA" id="ARBA00022741"/>
    </source>
</evidence>
<dbReference type="EMBL" id="OZ022409">
    <property type="protein sequence ID" value="CAK9439875.1"/>
    <property type="molecule type" value="Genomic_DNA"/>
</dbReference>
<keyword evidence="8" id="KW-0539">Nucleus</keyword>
<dbReference type="Gene3D" id="3.40.50.300">
    <property type="entry name" value="P-loop containing nucleotide triphosphate hydrolases"/>
    <property type="match status" value="1"/>
</dbReference>
<dbReference type="Gene3D" id="3.30.420.110">
    <property type="entry name" value="MutS, connector domain"/>
    <property type="match status" value="1"/>
</dbReference>
<evidence type="ECO:0000256" key="1">
    <source>
        <dbReference type="ARBA" id="ARBA00004123"/>
    </source>
</evidence>
<evidence type="ECO:0000256" key="2">
    <source>
        <dbReference type="ARBA" id="ARBA00006271"/>
    </source>
</evidence>
<keyword evidence="5" id="KW-0067">ATP-binding</keyword>
<dbReference type="InterPro" id="IPR000432">
    <property type="entry name" value="DNA_mismatch_repair_MutS_C"/>
</dbReference>
<dbReference type="Pfam" id="PF00488">
    <property type="entry name" value="MutS_V"/>
    <property type="match status" value="1"/>
</dbReference>
<dbReference type="Pfam" id="PF05188">
    <property type="entry name" value="MutS_II"/>
    <property type="match status" value="1"/>
</dbReference>
<dbReference type="InterPro" id="IPR007696">
    <property type="entry name" value="DNA_mismatch_repair_MutS_core"/>
</dbReference>
<dbReference type="InterPro" id="IPR011184">
    <property type="entry name" value="DNA_mismatch_repair_Msh2"/>
</dbReference>
<comment type="subcellular location">
    <subcellularLocation>
        <location evidence="1">Nucleus</location>
    </subcellularLocation>
</comment>
<gene>
    <name evidence="11" type="ORF">LODBEIA_P39750</name>
</gene>
<dbReference type="InterPro" id="IPR036678">
    <property type="entry name" value="MutS_con_dom_sf"/>
</dbReference>
<proteinExistence type="inferred from homology"/>
<feature type="coiled-coil region" evidence="9">
    <location>
        <begin position="842"/>
        <end position="887"/>
    </location>
</feature>
<evidence type="ECO:0000313" key="12">
    <source>
        <dbReference type="Proteomes" id="UP001497383"/>
    </source>
</evidence>
<dbReference type="InterPro" id="IPR007861">
    <property type="entry name" value="DNA_mismatch_repair_MutS_clamp"/>
</dbReference>
<evidence type="ECO:0000256" key="6">
    <source>
        <dbReference type="ARBA" id="ARBA00023125"/>
    </source>
</evidence>
<keyword evidence="12" id="KW-1185">Reference proteome</keyword>
<dbReference type="InterPro" id="IPR016151">
    <property type="entry name" value="DNA_mismatch_repair_MutS_N"/>
</dbReference>
<keyword evidence="4" id="KW-0227">DNA damage</keyword>
<feature type="domain" description="DNA mismatch repair proteins mutS family" evidence="10">
    <location>
        <begin position="742"/>
        <end position="758"/>
    </location>
</feature>
<dbReference type="SUPFAM" id="SSF48334">
    <property type="entry name" value="DNA repair protein MutS, domain III"/>
    <property type="match status" value="1"/>
</dbReference>
<organism evidence="11 12">
    <name type="scientific">Lodderomyces beijingensis</name>
    <dbReference type="NCBI Taxonomy" id="1775926"/>
    <lineage>
        <taxon>Eukaryota</taxon>
        <taxon>Fungi</taxon>
        <taxon>Dikarya</taxon>
        <taxon>Ascomycota</taxon>
        <taxon>Saccharomycotina</taxon>
        <taxon>Pichiomycetes</taxon>
        <taxon>Debaryomycetaceae</taxon>
        <taxon>Candida/Lodderomyces clade</taxon>
        <taxon>Lodderomyces</taxon>
    </lineage>
</organism>
<dbReference type="InterPro" id="IPR007860">
    <property type="entry name" value="DNA_mmatch_repair_MutS_con_dom"/>
</dbReference>
<keyword evidence="9" id="KW-0175">Coiled coil</keyword>